<proteinExistence type="predicted"/>
<dbReference type="SUPFAM" id="SSF53254">
    <property type="entry name" value="Phosphoglycerate mutase-like"/>
    <property type="match status" value="1"/>
</dbReference>
<dbReference type="AlphaFoldDB" id="A0A8H2W0T1"/>
<organism evidence="1 2">
    <name type="scientific">Sclerotinia trifoliorum</name>
    <dbReference type="NCBI Taxonomy" id="28548"/>
    <lineage>
        <taxon>Eukaryota</taxon>
        <taxon>Fungi</taxon>
        <taxon>Dikarya</taxon>
        <taxon>Ascomycota</taxon>
        <taxon>Pezizomycotina</taxon>
        <taxon>Leotiomycetes</taxon>
        <taxon>Helotiales</taxon>
        <taxon>Sclerotiniaceae</taxon>
        <taxon>Sclerotinia</taxon>
    </lineage>
</organism>
<dbReference type="PANTHER" id="PTHR48100">
    <property type="entry name" value="BROAD-SPECIFICITY PHOSPHATASE YOR283W-RELATED"/>
    <property type="match status" value="1"/>
</dbReference>
<protein>
    <submittedName>
        <fullName evidence="1">A91fb390-1aa4-400c-8e4a-4b264905ef70</fullName>
    </submittedName>
</protein>
<dbReference type="Proteomes" id="UP000624404">
    <property type="component" value="Unassembled WGS sequence"/>
</dbReference>
<reference evidence="1" key="1">
    <citation type="submission" date="2020-10" db="EMBL/GenBank/DDBJ databases">
        <authorList>
            <person name="Kusch S."/>
        </authorList>
    </citation>
    <scope>NUCLEOTIDE SEQUENCE</scope>
    <source>
        <strain evidence="1">SwB9</strain>
    </source>
</reference>
<comment type="caution">
    <text evidence="1">The sequence shown here is derived from an EMBL/GenBank/DDBJ whole genome shotgun (WGS) entry which is preliminary data.</text>
</comment>
<dbReference type="SMART" id="SM00855">
    <property type="entry name" value="PGAM"/>
    <property type="match status" value="1"/>
</dbReference>
<dbReference type="InterPro" id="IPR029033">
    <property type="entry name" value="His_PPase_superfam"/>
</dbReference>
<dbReference type="InterPro" id="IPR013078">
    <property type="entry name" value="His_Pase_superF_clade-1"/>
</dbReference>
<sequence>MAITLHLIRHAQGFHNLSTKNHSMPDPLLTPTGKSQCETLSRTFPPETITHLIASPLRRTLYTALYSFPTFIASGSKVVALPELQETSTLPCDTGSEPVALAEEFAGSVDLELVTEGWNSKVGRWDANAPAIEKRAREARTWLRDLGIKAEESGVSNVNIVVVTHGGFLHYLSDDWEDSTLFVGTGWSNTEFRSYTFRDAEYSDVNASIEETRESRDRRKGSEKSLSLEEQRNLKLAAENGWQKDGFQQKVLKGVEKEEEGEERVKEVEVIA</sequence>
<dbReference type="CDD" id="cd07067">
    <property type="entry name" value="HP_PGM_like"/>
    <property type="match status" value="1"/>
</dbReference>
<name>A0A8H2W0T1_9HELO</name>
<evidence type="ECO:0000313" key="1">
    <source>
        <dbReference type="EMBL" id="CAD6447530.1"/>
    </source>
</evidence>
<dbReference type="InterPro" id="IPR050275">
    <property type="entry name" value="PGM_Phosphatase"/>
</dbReference>
<dbReference type="PANTHER" id="PTHR48100:SF54">
    <property type="entry name" value="PHOSPHATASE SPAC5H10.03-RELATED"/>
    <property type="match status" value="1"/>
</dbReference>
<dbReference type="GO" id="GO:0005737">
    <property type="term" value="C:cytoplasm"/>
    <property type="evidence" value="ECO:0007669"/>
    <property type="project" value="TreeGrafter"/>
</dbReference>
<evidence type="ECO:0000313" key="2">
    <source>
        <dbReference type="Proteomes" id="UP000624404"/>
    </source>
</evidence>
<gene>
    <name evidence="1" type="ORF">SCLTRI_LOCUS7322</name>
</gene>
<dbReference type="Gene3D" id="3.40.50.1240">
    <property type="entry name" value="Phosphoglycerate mutase-like"/>
    <property type="match status" value="1"/>
</dbReference>
<accession>A0A8H2W0T1</accession>
<dbReference type="OrthoDB" id="496981at2759"/>
<keyword evidence="2" id="KW-1185">Reference proteome</keyword>
<dbReference type="Pfam" id="PF00300">
    <property type="entry name" value="His_Phos_1"/>
    <property type="match status" value="1"/>
</dbReference>
<dbReference type="GO" id="GO:0016791">
    <property type="term" value="F:phosphatase activity"/>
    <property type="evidence" value="ECO:0007669"/>
    <property type="project" value="TreeGrafter"/>
</dbReference>
<dbReference type="EMBL" id="CAJHIA010000026">
    <property type="protein sequence ID" value="CAD6447530.1"/>
    <property type="molecule type" value="Genomic_DNA"/>
</dbReference>